<dbReference type="KEGG" id="lho:LOOC260_102690"/>
<accession>A0A0A1GRB8</accession>
<dbReference type="InterPro" id="IPR029044">
    <property type="entry name" value="Nucleotide-diphossugar_trans"/>
</dbReference>
<dbReference type="PANTHER" id="PTHR22916">
    <property type="entry name" value="GLYCOSYLTRANSFERASE"/>
    <property type="match status" value="1"/>
</dbReference>
<feature type="domain" description="Glycosyltransferase 2-like" evidence="3">
    <location>
        <begin position="8"/>
        <end position="126"/>
    </location>
</feature>
<dbReference type="PANTHER" id="PTHR22916:SF51">
    <property type="entry name" value="GLYCOSYLTRANSFERASE EPSH-RELATED"/>
    <property type="match status" value="1"/>
</dbReference>
<dbReference type="InterPro" id="IPR001173">
    <property type="entry name" value="Glyco_trans_2-like"/>
</dbReference>
<dbReference type="EMBL" id="AP014680">
    <property type="protein sequence ID" value="BAP84847.1"/>
    <property type="molecule type" value="Genomic_DNA"/>
</dbReference>
<sequence length="326" mass="37076">MTDSPLLSIILPVYNVAPFLKKCIDSLLAQTYPNIELIIINDGSTDASPAICDEYQDQPQVTLIHQDNHGLAYCHRYGLELAHGELITFMDSDDWVDPTMYAELIKAMQDADAEIGACGRYLVTEQDEQVIGTEFTGDPRVIDRVTAMYELLLEHKLDSSICDKVFTRGVLTKTKFPIQCYHDDVAIFYQTVHYATRLVHIGKPYYHYRQRTNSISSMPLSAGKLDLLHFSRQIYQFIRADYPHLANEAAYLYYRNLKNLRALLATQGAADQAVATVLINDFKASASAALRNRHFKIRDRLVILALQTNFYTNLKLATSRLNRRDG</sequence>
<organism evidence="4 5">
    <name type="scientific">Paucilactobacillus hokkaidonensis JCM 18461</name>
    <dbReference type="NCBI Taxonomy" id="1291742"/>
    <lineage>
        <taxon>Bacteria</taxon>
        <taxon>Bacillati</taxon>
        <taxon>Bacillota</taxon>
        <taxon>Bacilli</taxon>
        <taxon>Lactobacillales</taxon>
        <taxon>Lactobacillaceae</taxon>
        <taxon>Paucilactobacillus</taxon>
    </lineage>
</organism>
<protein>
    <submittedName>
        <fullName evidence="4">Glycosyltransferase 2 family protein</fullName>
    </submittedName>
</protein>
<dbReference type="CDD" id="cd00761">
    <property type="entry name" value="Glyco_tranf_GTA_type"/>
    <property type="match status" value="1"/>
</dbReference>
<reference evidence="4 5" key="1">
    <citation type="submission" date="2014-11" db="EMBL/GenBank/DDBJ databases">
        <title>Complete genome sequence and analysis of Lactobacillus hokkaidonensis LOOC260T.</title>
        <authorList>
            <person name="Tanizawa Y."/>
            <person name="Tohno M."/>
            <person name="Kaminuma E."/>
            <person name="Nakamura Y."/>
            <person name="Arita M."/>
        </authorList>
    </citation>
    <scope>NUCLEOTIDE SEQUENCE [LARGE SCALE GENOMIC DNA]</scope>
    <source>
        <strain evidence="4 5">LOOC260</strain>
    </source>
</reference>
<dbReference type="STRING" id="1291742.LOOC260_102690"/>
<proteinExistence type="predicted"/>
<keyword evidence="1" id="KW-0328">Glycosyltransferase</keyword>
<evidence type="ECO:0000259" key="3">
    <source>
        <dbReference type="Pfam" id="PF00535"/>
    </source>
</evidence>
<dbReference type="Pfam" id="PF00535">
    <property type="entry name" value="Glycos_transf_2"/>
    <property type="match status" value="1"/>
</dbReference>
<evidence type="ECO:0000256" key="1">
    <source>
        <dbReference type="ARBA" id="ARBA00022676"/>
    </source>
</evidence>
<gene>
    <name evidence="4" type="ORF">LOOC260_102690</name>
</gene>
<dbReference type="Gene3D" id="3.90.550.10">
    <property type="entry name" value="Spore Coat Polysaccharide Biosynthesis Protein SpsA, Chain A"/>
    <property type="match status" value="1"/>
</dbReference>
<dbReference type="Proteomes" id="UP000031620">
    <property type="component" value="Chromosome"/>
</dbReference>
<dbReference type="SUPFAM" id="SSF53448">
    <property type="entry name" value="Nucleotide-diphospho-sugar transferases"/>
    <property type="match status" value="1"/>
</dbReference>
<dbReference type="AlphaFoldDB" id="A0A0A1GRB8"/>
<evidence type="ECO:0000256" key="2">
    <source>
        <dbReference type="ARBA" id="ARBA00022679"/>
    </source>
</evidence>
<dbReference type="HOGENOM" id="CLU_025996_25_1_9"/>
<keyword evidence="2 4" id="KW-0808">Transferase</keyword>
<evidence type="ECO:0000313" key="5">
    <source>
        <dbReference type="Proteomes" id="UP000031620"/>
    </source>
</evidence>
<evidence type="ECO:0000313" key="4">
    <source>
        <dbReference type="EMBL" id="BAP84847.1"/>
    </source>
</evidence>
<name>A0A0A1GRB8_9LACO</name>
<dbReference type="GO" id="GO:0016757">
    <property type="term" value="F:glycosyltransferase activity"/>
    <property type="evidence" value="ECO:0007669"/>
    <property type="project" value="UniProtKB-KW"/>
</dbReference>
<dbReference type="RefSeq" id="WP_041092369.1">
    <property type="nucleotide sequence ID" value="NZ_AP014680.1"/>
</dbReference>